<feature type="domain" description="DOP1-like C-terminal" evidence="1">
    <location>
        <begin position="3"/>
        <end position="170"/>
    </location>
</feature>
<dbReference type="InterPro" id="IPR056457">
    <property type="entry name" value="DOP1_C"/>
</dbReference>
<dbReference type="PANTHER" id="PTHR14042:SF24">
    <property type="entry name" value="PROTEIN DOPEY-1 HOMOLOG"/>
    <property type="match status" value="1"/>
</dbReference>
<proteinExistence type="predicted"/>
<evidence type="ECO:0000313" key="3">
    <source>
        <dbReference type="Proteomes" id="UP001174909"/>
    </source>
</evidence>
<sequence length="305" mass="34108">MANNFFVMRLESLQEWKVLVDNLMTQDKTTFRDLLTRLAPGLAPGLSNIFTTAEQEAQNTARIVKRMAFAIFSAETDQYTTYLPDIQEKLSDCLKLQRHPVVTSDVFLGFRTLLLRFSPTHLLSFWPAIVSETLSVLQEMEGDLVQESRAGEVVSSPAQLRLYLSVAKLLHTASSLPHTFLPHFQYLQWGFSDVGSPHSMSTSCLGTGPVYRICTLFSTVEGMERDDSKGGVNLPGLHRITSVRELAPFFTSLTPHNPWGLRQSHTVTGESPIKAHHVSSGHQQTVQISAAEKDLLRDFLEPFCS</sequence>
<dbReference type="GO" id="GO:0005802">
    <property type="term" value="C:trans-Golgi network"/>
    <property type="evidence" value="ECO:0007669"/>
    <property type="project" value="TreeGrafter"/>
</dbReference>
<evidence type="ECO:0000313" key="2">
    <source>
        <dbReference type="EMBL" id="CAI8025185.1"/>
    </source>
</evidence>
<evidence type="ECO:0000259" key="1">
    <source>
        <dbReference type="Pfam" id="PF24598"/>
    </source>
</evidence>
<dbReference type="GO" id="GO:0005829">
    <property type="term" value="C:cytosol"/>
    <property type="evidence" value="ECO:0007669"/>
    <property type="project" value="GOC"/>
</dbReference>
<protein>
    <submittedName>
        <fullName evidence="2">Protein dopey-1</fullName>
    </submittedName>
</protein>
<name>A0AA35S818_GEOBA</name>
<dbReference type="GO" id="GO:0005768">
    <property type="term" value="C:endosome"/>
    <property type="evidence" value="ECO:0007669"/>
    <property type="project" value="TreeGrafter"/>
</dbReference>
<accession>A0AA35S818</accession>
<dbReference type="GO" id="GO:0006895">
    <property type="term" value="P:Golgi to endosome transport"/>
    <property type="evidence" value="ECO:0007669"/>
    <property type="project" value="InterPro"/>
</dbReference>
<reference evidence="2" key="1">
    <citation type="submission" date="2023-03" db="EMBL/GenBank/DDBJ databases">
        <authorList>
            <person name="Steffen K."/>
            <person name="Cardenas P."/>
        </authorList>
    </citation>
    <scope>NUCLEOTIDE SEQUENCE</scope>
</reference>
<dbReference type="Pfam" id="PF24598">
    <property type="entry name" value="DOP1_C"/>
    <property type="match status" value="1"/>
</dbReference>
<dbReference type="InterPro" id="IPR040314">
    <property type="entry name" value="DOP1"/>
</dbReference>
<dbReference type="AlphaFoldDB" id="A0AA35S818"/>
<keyword evidence="3" id="KW-1185">Reference proteome</keyword>
<organism evidence="2 3">
    <name type="scientific">Geodia barretti</name>
    <name type="common">Barrett's horny sponge</name>
    <dbReference type="NCBI Taxonomy" id="519541"/>
    <lineage>
        <taxon>Eukaryota</taxon>
        <taxon>Metazoa</taxon>
        <taxon>Porifera</taxon>
        <taxon>Demospongiae</taxon>
        <taxon>Heteroscleromorpha</taxon>
        <taxon>Tetractinellida</taxon>
        <taxon>Astrophorina</taxon>
        <taxon>Geodiidae</taxon>
        <taxon>Geodia</taxon>
    </lineage>
</organism>
<dbReference type="EMBL" id="CASHTH010002127">
    <property type="protein sequence ID" value="CAI8025185.1"/>
    <property type="molecule type" value="Genomic_DNA"/>
</dbReference>
<dbReference type="Proteomes" id="UP001174909">
    <property type="component" value="Unassembled WGS sequence"/>
</dbReference>
<dbReference type="PANTHER" id="PTHR14042">
    <property type="entry name" value="DOPEY-RELATED"/>
    <property type="match status" value="1"/>
</dbReference>
<comment type="caution">
    <text evidence="2">The sequence shown here is derived from an EMBL/GenBank/DDBJ whole genome shotgun (WGS) entry which is preliminary data.</text>
</comment>
<gene>
    <name evidence="2" type="ORF">GBAR_LOCUS14570</name>
</gene>